<dbReference type="AlphaFoldDB" id="A0AAD9D138"/>
<dbReference type="Proteomes" id="UP001182556">
    <property type="component" value="Unassembled WGS sequence"/>
</dbReference>
<name>A0AAD9D138_PAPLA</name>
<keyword evidence="3 6" id="KW-0805">Transcription regulation</keyword>
<keyword evidence="9" id="KW-1185">Reference proteome</keyword>
<feature type="region of interest" description="Disordered" evidence="7">
    <location>
        <begin position="160"/>
        <end position="221"/>
    </location>
</feature>
<feature type="region of interest" description="Disordered" evidence="7">
    <location>
        <begin position="1"/>
        <end position="41"/>
    </location>
</feature>
<evidence type="ECO:0000256" key="7">
    <source>
        <dbReference type="SAM" id="MobiDB-lite"/>
    </source>
</evidence>
<dbReference type="GO" id="GO:0016592">
    <property type="term" value="C:mediator complex"/>
    <property type="evidence" value="ECO:0007669"/>
    <property type="project" value="InterPro"/>
</dbReference>
<keyword evidence="5 6" id="KW-0539">Nucleus</keyword>
<proteinExistence type="inferred from homology"/>
<feature type="compositionally biased region" description="Basic and acidic residues" evidence="7">
    <location>
        <begin position="201"/>
        <end position="211"/>
    </location>
</feature>
<evidence type="ECO:0000313" key="8">
    <source>
        <dbReference type="EMBL" id="KAK1924030.1"/>
    </source>
</evidence>
<evidence type="ECO:0000256" key="1">
    <source>
        <dbReference type="ARBA" id="ARBA00004123"/>
    </source>
</evidence>
<evidence type="ECO:0000256" key="3">
    <source>
        <dbReference type="ARBA" id="ARBA00023015"/>
    </source>
</evidence>
<dbReference type="GO" id="GO:0003712">
    <property type="term" value="F:transcription coregulator activity"/>
    <property type="evidence" value="ECO:0007669"/>
    <property type="project" value="InterPro"/>
</dbReference>
<comment type="caution">
    <text evidence="8">The sequence shown here is derived from an EMBL/GenBank/DDBJ whole genome shotgun (WGS) entry which is preliminary data.</text>
</comment>
<feature type="compositionally biased region" description="Polar residues" evidence="7">
    <location>
        <begin position="11"/>
        <end position="20"/>
    </location>
</feature>
<comment type="subunit">
    <text evidence="6">Component of the Mediator complex.</text>
</comment>
<dbReference type="InterPro" id="IPR019145">
    <property type="entry name" value="Mediator_Med10"/>
</dbReference>
<keyword evidence="6" id="KW-0010">Activator</keyword>
<evidence type="ECO:0000256" key="5">
    <source>
        <dbReference type="ARBA" id="ARBA00023242"/>
    </source>
</evidence>
<gene>
    <name evidence="6" type="primary">MED10</name>
    <name evidence="8" type="ORF">DB88DRAFT_488896</name>
</gene>
<comment type="subcellular location">
    <subcellularLocation>
        <location evidence="1 6">Nucleus</location>
    </subcellularLocation>
</comment>
<comment type="function">
    <text evidence="6">Component of the Mediator complex, a coactivator involved in the regulated transcription of nearly all RNA polymerase II-dependent genes. Mediator functions as a bridge to convey information from gene-specific regulatory proteins to the basal RNA polymerase II transcription machinery. Mediator is recruited to promoters by direct interactions with regulatory proteins and serves as a scaffold for the assembly of a functional preinitiation complex with RNA polymerase II and the general transcription factors.</text>
</comment>
<organism evidence="8 9">
    <name type="scientific">Papiliotrema laurentii</name>
    <name type="common">Cryptococcus laurentii</name>
    <dbReference type="NCBI Taxonomy" id="5418"/>
    <lineage>
        <taxon>Eukaryota</taxon>
        <taxon>Fungi</taxon>
        <taxon>Dikarya</taxon>
        <taxon>Basidiomycota</taxon>
        <taxon>Agaricomycotina</taxon>
        <taxon>Tremellomycetes</taxon>
        <taxon>Tremellales</taxon>
        <taxon>Rhynchogastremaceae</taxon>
        <taxon>Papiliotrema</taxon>
    </lineage>
</organism>
<comment type="similarity">
    <text evidence="2 6">Belongs to the Mediator complex subunit 10 family.</text>
</comment>
<evidence type="ECO:0000313" key="9">
    <source>
        <dbReference type="Proteomes" id="UP001182556"/>
    </source>
</evidence>
<evidence type="ECO:0000256" key="6">
    <source>
        <dbReference type="RuleBase" id="RU364146"/>
    </source>
</evidence>
<keyword evidence="4 6" id="KW-0804">Transcription</keyword>
<sequence>MSLHPPHLPSPAQTPDNQAMNGVGQLPGSMSGEEGRKKIRDEVETRLGQLSQDLYELEICAGAVVKGQEDRIPEYMKRINEQFVKLNELSRQMQPPPESGQTGDSVPKQVVENVDGYRNPHTYTKNALSRATGENQYALGRILGLESFRRQLHDAIGAELPSVPLPPRRHQPLPASAPAGDDATRSMATQEEPPQANGDTNGHDGLDHVQVKVEGNVNGEA</sequence>
<dbReference type="GO" id="GO:0006357">
    <property type="term" value="P:regulation of transcription by RNA polymerase II"/>
    <property type="evidence" value="ECO:0007669"/>
    <property type="project" value="InterPro"/>
</dbReference>
<reference evidence="8" key="1">
    <citation type="submission" date="2023-02" db="EMBL/GenBank/DDBJ databases">
        <title>Identification and recombinant expression of a fungal hydrolase from Papiliotrema laurentii that hydrolyzes apple cutin and clears colloidal polyester polyurethane.</title>
        <authorList>
            <consortium name="DOE Joint Genome Institute"/>
            <person name="Roman V.A."/>
            <person name="Bojanowski C."/>
            <person name="Crable B.R."/>
            <person name="Wagner D.N."/>
            <person name="Hung C.S."/>
            <person name="Nadeau L.J."/>
            <person name="Schratz L."/>
            <person name="Haridas S."/>
            <person name="Pangilinan J."/>
            <person name="Lipzen A."/>
            <person name="Na H."/>
            <person name="Yan M."/>
            <person name="Ng V."/>
            <person name="Grigoriev I.V."/>
            <person name="Spatafora J.W."/>
            <person name="Barlow D."/>
            <person name="Biffinger J."/>
            <person name="Kelley-Loughnane N."/>
            <person name="Varaljay V.A."/>
            <person name="Crookes-Goodson W.J."/>
        </authorList>
    </citation>
    <scope>NUCLEOTIDE SEQUENCE</scope>
    <source>
        <strain evidence="8">5307AH</strain>
    </source>
</reference>
<dbReference type="EMBL" id="JAODAN010000005">
    <property type="protein sequence ID" value="KAK1924030.1"/>
    <property type="molecule type" value="Genomic_DNA"/>
</dbReference>
<protein>
    <recommendedName>
        <fullName evidence="6">Mediator of RNA polymerase II transcription subunit 10</fullName>
    </recommendedName>
    <alternativeName>
        <fullName evidence="6">Mediator complex subunit 10</fullName>
    </alternativeName>
</protein>
<evidence type="ECO:0000256" key="2">
    <source>
        <dbReference type="ARBA" id="ARBA00005389"/>
    </source>
</evidence>
<accession>A0AAD9D138</accession>
<evidence type="ECO:0000256" key="4">
    <source>
        <dbReference type="ARBA" id="ARBA00023163"/>
    </source>
</evidence>
<dbReference type="Pfam" id="PF09748">
    <property type="entry name" value="Med10"/>
    <property type="match status" value="1"/>
</dbReference>